<comment type="caution">
    <text evidence="1">The sequence shown here is derived from an EMBL/GenBank/DDBJ whole genome shotgun (WGS) entry which is preliminary data.</text>
</comment>
<reference evidence="2" key="1">
    <citation type="journal article" date="2022" name="Mol. Ecol. Resour.">
        <title>The genomes of chicory, endive, great burdock and yacon provide insights into Asteraceae palaeo-polyploidization history and plant inulin production.</title>
        <authorList>
            <person name="Fan W."/>
            <person name="Wang S."/>
            <person name="Wang H."/>
            <person name="Wang A."/>
            <person name="Jiang F."/>
            <person name="Liu H."/>
            <person name="Zhao H."/>
            <person name="Xu D."/>
            <person name="Zhang Y."/>
        </authorList>
    </citation>
    <scope>NUCLEOTIDE SEQUENCE [LARGE SCALE GENOMIC DNA]</scope>
    <source>
        <strain evidence="2">cv. Punajuju</strain>
    </source>
</reference>
<protein>
    <submittedName>
        <fullName evidence="1">Uncharacterized protein</fullName>
    </submittedName>
</protein>
<evidence type="ECO:0000313" key="1">
    <source>
        <dbReference type="EMBL" id="KAI3753158.1"/>
    </source>
</evidence>
<gene>
    <name evidence="1" type="ORF">L2E82_25204</name>
</gene>
<keyword evidence="2" id="KW-1185">Reference proteome</keyword>
<reference evidence="1 2" key="2">
    <citation type="journal article" date="2022" name="Mol. Ecol. Resour.">
        <title>The genomes of chicory, endive, great burdock and yacon provide insights into Asteraceae paleo-polyploidization history and plant inulin production.</title>
        <authorList>
            <person name="Fan W."/>
            <person name="Wang S."/>
            <person name="Wang H."/>
            <person name="Wang A."/>
            <person name="Jiang F."/>
            <person name="Liu H."/>
            <person name="Zhao H."/>
            <person name="Xu D."/>
            <person name="Zhang Y."/>
        </authorList>
    </citation>
    <scope>NUCLEOTIDE SEQUENCE [LARGE SCALE GENOMIC DNA]</scope>
    <source>
        <strain evidence="2">cv. Punajuju</strain>
        <tissue evidence="1">Leaves</tissue>
    </source>
</reference>
<dbReference type="EMBL" id="CM042012">
    <property type="protein sequence ID" value="KAI3753158.1"/>
    <property type="molecule type" value="Genomic_DNA"/>
</dbReference>
<organism evidence="1 2">
    <name type="scientific">Cichorium intybus</name>
    <name type="common">Chicory</name>
    <dbReference type="NCBI Taxonomy" id="13427"/>
    <lineage>
        <taxon>Eukaryota</taxon>
        <taxon>Viridiplantae</taxon>
        <taxon>Streptophyta</taxon>
        <taxon>Embryophyta</taxon>
        <taxon>Tracheophyta</taxon>
        <taxon>Spermatophyta</taxon>
        <taxon>Magnoliopsida</taxon>
        <taxon>eudicotyledons</taxon>
        <taxon>Gunneridae</taxon>
        <taxon>Pentapetalae</taxon>
        <taxon>asterids</taxon>
        <taxon>campanulids</taxon>
        <taxon>Asterales</taxon>
        <taxon>Asteraceae</taxon>
        <taxon>Cichorioideae</taxon>
        <taxon>Cichorieae</taxon>
        <taxon>Cichoriinae</taxon>
        <taxon>Cichorium</taxon>
    </lineage>
</organism>
<sequence length="344" mass="38040">MDGRRSDGDRNKTEAGRSEEMKRSRIDEEISCSIDGKIFKIGVTEFDDNYWFPFKFDPITDAKSYSEGLSEDDDEEDDGISDTWEAEVENEKEEGEFRIDDEIVNESELGRTEEDEQMTNADGIADDPRNSHDGLNGHEKQKSGSNDTSNPPNPCAGTENVEAYDENNEGKPTSSISVNLQAQIGQSNIPQPLKAGPIKELVDNGCFGPFPSPINTLDNQIEPTELGFDVGGSIGKRRKLSKCTSRISHHLSAISPTAINLENVVFPPNIDAMTDIGDNPANKFDLNRRCDSSNSVSTTSNRNSTSEEIRKTMEIGRKIGIEIAEKDPILQEVMMGEGEKEVIR</sequence>
<dbReference type="Proteomes" id="UP001055811">
    <property type="component" value="Linkage Group LG04"/>
</dbReference>
<accession>A0ACB9E2E1</accession>
<evidence type="ECO:0000313" key="2">
    <source>
        <dbReference type="Proteomes" id="UP001055811"/>
    </source>
</evidence>
<proteinExistence type="predicted"/>
<name>A0ACB9E2E1_CICIN</name>